<keyword evidence="11" id="KW-1185">Reference proteome</keyword>
<dbReference type="Gene3D" id="2.30.30.60">
    <property type="match status" value="1"/>
</dbReference>
<feature type="transmembrane region" description="Helical" evidence="7">
    <location>
        <begin position="62"/>
        <end position="79"/>
    </location>
</feature>
<feature type="domain" description="Mechanosensitive ion channel MscS" evidence="8">
    <location>
        <begin position="102"/>
        <end position="168"/>
    </location>
</feature>
<dbReference type="PANTHER" id="PTHR30221">
    <property type="entry name" value="SMALL-CONDUCTANCE MECHANOSENSITIVE CHANNEL"/>
    <property type="match status" value="1"/>
</dbReference>
<keyword evidence="5 7" id="KW-1133">Transmembrane helix</keyword>
<keyword evidence="4 7" id="KW-0812">Transmembrane</keyword>
<evidence type="ECO:0000256" key="4">
    <source>
        <dbReference type="ARBA" id="ARBA00022692"/>
    </source>
</evidence>
<name>A0A5B8XR16_9DELT</name>
<sequence>MEEFLNEIIAYFTTRRLMVWGSALTLFLVGLVIAHWLSVLVGRITARKAGERHAIVLRRVSHTFFVVLLVGLTLSYLGFDLKVLLGAAGILTVAIGFAAQTSASNIISGLFLLGERPFVVGDILQIAETTGEVVAIDLLSVRIRTYDNLAVRVPNETLLKTTFTNLTHFPVRRFDLQIRVGMEEDVDHVREVLMNVAAENPLCLDEPQPLFIFRGFGESMLDIQFSVWVVRENYIELRNSMYMDVKRALNEAGIEIPLPQRVLRFRGKDGAEISLPEAQI</sequence>
<dbReference type="Gene3D" id="3.30.70.100">
    <property type="match status" value="1"/>
</dbReference>
<evidence type="ECO:0000256" key="6">
    <source>
        <dbReference type="ARBA" id="ARBA00023136"/>
    </source>
</evidence>
<dbReference type="PANTHER" id="PTHR30221:SF20">
    <property type="entry name" value="SMALL-CONDUCTANCE MECHANOSENSITIVE CHANNEL"/>
    <property type="match status" value="1"/>
</dbReference>
<evidence type="ECO:0000259" key="9">
    <source>
        <dbReference type="Pfam" id="PF21082"/>
    </source>
</evidence>
<reference evidence="10 11" key="1">
    <citation type="submission" date="2019-08" db="EMBL/GenBank/DDBJ databases">
        <authorList>
            <person name="Liang Q."/>
        </authorList>
    </citation>
    <scope>NUCLEOTIDE SEQUENCE [LARGE SCALE GENOMIC DNA]</scope>
    <source>
        <strain evidence="10 11">V1718</strain>
    </source>
</reference>
<dbReference type="SUPFAM" id="SSF82861">
    <property type="entry name" value="Mechanosensitive channel protein MscS (YggB), transmembrane region"/>
    <property type="match status" value="1"/>
</dbReference>
<dbReference type="OrthoDB" id="9799209at2"/>
<evidence type="ECO:0000256" key="1">
    <source>
        <dbReference type="ARBA" id="ARBA00004651"/>
    </source>
</evidence>
<comment type="subcellular location">
    <subcellularLocation>
        <location evidence="1">Cell membrane</location>
        <topology evidence="1">Multi-pass membrane protein</topology>
    </subcellularLocation>
</comment>
<dbReference type="InterPro" id="IPR010920">
    <property type="entry name" value="LSM_dom_sf"/>
</dbReference>
<evidence type="ECO:0000256" key="2">
    <source>
        <dbReference type="ARBA" id="ARBA00008017"/>
    </source>
</evidence>
<proteinExistence type="inferred from homology"/>
<dbReference type="GO" id="GO:0005886">
    <property type="term" value="C:plasma membrane"/>
    <property type="evidence" value="ECO:0007669"/>
    <property type="project" value="UniProtKB-SubCell"/>
</dbReference>
<dbReference type="Pfam" id="PF21082">
    <property type="entry name" value="MS_channel_3rd"/>
    <property type="match status" value="1"/>
</dbReference>
<feature type="transmembrane region" description="Helical" evidence="7">
    <location>
        <begin position="20"/>
        <end position="41"/>
    </location>
</feature>
<evidence type="ECO:0000313" key="11">
    <source>
        <dbReference type="Proteomes" id="UP000321595"/>
    </source>
</evidence>
<evidence type="ECO:0000259" key="8">
    <source>
        <dbReference type="Pfam" id="PF00924"/>
    </source>
</evidence>
<evidence type="ECO:0000313" key="10">
    <source>
        <dbReference type="EMBL" id="QED26166.1"/>
    </source>
</evidence>
<dbReference type="SUPFAM" id="SSF82689">
    <property type="entry name" value="Mechanosensitive channel protein MscS (YggB), C-terminal domain"/>
    <property type="match status" value="1"/>
</dbReference>
<evidence type="ECO:0000256" key="7">
    <source>
        <dbReference type="SAM" id="Phobius"/>
    </source>
</evidence>
<feature type="transmembrane region" description="Helical" evidence="7">
    <location>
        <begin position="85"/>
        <end position="113"/>
    </location>
</feature>
<dbReference type="AlphaFoldDB" id="A0A5B8XR16"/>
<keyword evidence="3" id="KW-1003">Cell membrane</keyword>
<protein>
    <submittedName>
        <fullName evidence="10">Mechanosensitive ion channel family protein</fullName>
    </submittedName>
</protein>
<dbReference type="InterPro" id="IPR045275">
    <property type="entry name" value="MscS_archaea/bacteria_type"/>
</dbReference>
<dbReference type="InterPro" id="IPR049278">
    <property type="entry name" value="MS_channel_C"/>
</dbReference>
<dbReference type="Proteomes" id="UP000321595">
    <property type="component" value="Chromosome"/>
</dbReference>
<dbReference type="GO" id="GO:0008381">
    <property type="term" value="F:mechanosensitive monoatomic ion channel activity"/>
    <property type="evidence" value="ECO:0007669"/>
    <property type="project" value="InterPro"/>
</dbReference>
<dbReference type="KEGG" id="bbae:FRD01_02605"/>
<dbReference type="InterPro" id="IPR011066">
    <property type="entry name" value="MscS_channel_C_sf"/>
</dbReference>
<dbReference type="Gene3D" id="1.10.287.1260">
    <property type="match status" value="1"/>
</dbReference>
<dbReference type="RefSeq" id="WP_146957374.1">
    <property type="nucleotide sequence ID" value="NZ_CP042467.1"/>
</dbReference>
<feature type="domain" description="Mechanosensitive ion channel MscS C-terminal" evidence="9">
    <location>
        <begin position="175"/>
        <end position="256"/>
    </location>
</feature>
<dbReference type="InterPro" id="IPR011014">
    <property type="entry name" value="MscS_channel_TM-2"/>
</dbReference>
<dbReference type="Pfam" id="PF00924">
    <property type="entry name" value="MS_channel_2nd"/>
    <property type="match status" value="1"/>
</dbReference>
<comment type="similarity">
    <text evidence="2">Belongs to the MscS (TC 1.A.23) family.</text>
</comment>
<dbReference type="InterPro" id="IPR023408">
    <property type="entry name" value="MscS_beta-dom_sf"/>
</dbReference>
<evidence type="ECO:0000256" key="3">
    <source>
        <dbReference type="ARBA" id="ARBA00022475"/>
    </source>
</evidence>
<gene>
    <name evidence="10" type="ORF">FRD01_02605</name>
</gene>
<dbReference type="EMBL" id="CP042467">
    <property type="protein sequence ID" value="QED26166.1"/>
    <property type="molecule type" value="Genomic_DNA"/>
</dbReference>
<accession>A0A5B8XR16</accession>
<dbReference type="InterPro" id="IPR006685">
    <property type="entry name" value="MscS_channel_2nd"/>
</dbReference>
<evidence type="ECO:0000256" key="5">
    <source>
        <dbReference type="ARBA" id="ARBA00022989"/>
    </source>
</evidence>
<keyword evidence="6 7" id="KW-0472">Membrane</keyword>
<dbReference type="SUPFAM" id="SSF50182">
    <property type="entry name" value="Sm-like ribonucleoproteins"/>
    <property type="match status" value="1"/>
</dbReference>
<organism evidence="10 11">
    <name type="scientific">Microvenator marinus</name>
    <dbReference type="NCBI Taxonomy" id="2600177"/>
    <lineage>
        <taxon>Bacteria</taxon>
        <taxon>Deltaproteobacteria</taxon>
        <taxon>Bradymonadales</taxon>
        <taxon>Microvenatoraceae</taxon>
        <taxon>Microvenator</taxon>
    </lineage>
</organism>